<protein>
    <submittedName>
        <fullName evidence="1">Uncharacterized protein</fullName>
    </submittedName>
</protein>
<sequence>MCPCYHLRKHYITPRILPQVYLPNSLRLFP</sequence>
<organism evidence="1">
    <name type="scientific">Myoviridae sp. ctI7W9</name>
    <dbReference type="NCBI Taxonomy" id="2826636"/>
    <lineage>
        <taxon>Viruses</taxon>
        <taxon>Duplodnaviria</taxon>
        <taxon>Heunggongvirae</taxon>
        <taxon>Uroviricota</taxon>
        <taxon>Caudoviricetes</taxon>
    </lineage>
</organism>
<dbReference type="EMBL" id="BK014941">
    <property type="protein sequence ID" value="DAD83764.1"/>
    <property type="molecule type" value="Genomic_DNA"/>
</dbReference>
<evidence type="ECO:0000313" key="1">
    <source>
        <dbReference type="EMBL" id="DAD83764.1"/>
    </source>
</evidence>
<proteinExistence type="predicted"/>
<reference evidence="1" key="1">
    <citation type="journal article" date="2021" name="Proc. Natl. Acad. Sci. U.S.A.">
        <title>A Catalog of Tens of Thousands of Viruses from Human Metagenomes Reveals Hidden Associations with Chronic Diseases.</title>
        <authorList>
            <person name="Tisza M.J."/>
            <person name="Buck C.B."/>
        </authorList>
    </citation>
    <scope>NUCLEOTIDE SEQUENCE</scope>
    <source>
        <strain evidence="1">CtI7W9</strain>
    </source>
</reference>
<accession>A0A8S5MNH3</accession>
<name>A0A8S5MNH3_9CAUD</name>